<dbReference type="HOGENOM" id="CLU_1765360_0_0_6"/>
<dbReference type="AlphaFoldDB" id="A0A0B3VNI3"/>
<accession>A0A0B3VNI3</accession>
<dbReference type="OMA" id="MSIKIIP"/>
<organism evidence="2">
    <name type="scientific">Francisella tularensis subsp. holarctica</name>
    <dbReference type="NCBI Taxonomy" id="119857"/>
    <lineage>
        <taxon>Bacteria</taxon>
        <taxon>Pseudomonadati</taxon>
        <taxon>Pseudomonadota</taxon>
        <taxon>Gammaproteobacteria</taxon>
        <taxon>Thiotrichales</taxon>
        <taxon>Francisellaceae</taxon>
        <taxon>Francisella</taxon>
    </lineage>
</organism>
<protein>
    <submittedName>
        <fullName evidence="2">Uncharacterized protein</fullName>
    </submittedName>
</protein>
<evidence type="ECO:0000313" key="2">
    <source>
        <dbReference type="EMBL" id="NDS68842.1"/>
    </source>
</evidence>
<evidence type="ECO:0000313" key="1">
    <source>
        <dbReference type="EMBL" id="NDR89320.1"/>
    </source>
</evidence>
<reference evidence="2" key="1">
    <citation type="submission" date="2019-08" db="EMBL/GenBank/DDBJ databases">
        <authorList>
            <person name="Busch A."/>
        </authorList>
    </citation>
    <scope>NUCLEOTIDE SEQUENCE</scope>
    <source>
        <strain evidence="2">15T0085</strain>
        <strain evidence="1">17T1429</strain>
    </source>
</reference>
<proteinExistence type="predicted"/>
<dbReference type="KEGG" id="ftc:DA46_1288"/>
<dbReference type="RefSeq" id="WP_003016756.1">
    <property type="nucleotide sequence ID" value="NZ_CP009693.1"/>
</dbReference>
<dbReference type="EMBL" id="JAAGJP010000053">
    <property type="protein sequence ID" value="NDS68842.1"/>
    <property type="molecule type" value="Genomic_DNA"/>
</dbReference>
<sequence>MTIKIFPEKVANIPTHTTRKKITNTTYASKQLISKAAHLKTTIEVANKELYKLDLPYLRDTQIVFYSPTKIIVHSNKEILKSKLKELHDQFVTQLKQNTLFSRLERIEIIIDYTQNNNKTNSSVNNETAKQALDKIKKQFCRDLNKEID</sequence>
<gene>
    <name evidence="2" type="ORF">FWI86_07470</name>
    <name evidence="1" type="ORF">FWJ04_06775</name>
</gene>
<name>A0A0B3VNI3_FRATU</name>
<dbReference type="KEGG" id="ftz:CH68_1589"/>
<comment type="caution">
    <text evidence="2">The sequence shown here is derived from an EMBL/GenBank/DDBJ whole genome shotgun (WGS) entry which is preliminary data.</text>
</comment>
<reference evidence="2" key="2">
    <citation type="submission" date="2020-02" db="EMBL/GenBank/DDBJ databases">
        <title>Using affinity propagation clustering for identifying bacterial clades and subclades with whole-genome sequences of Francisella tularensis.</title>
        <authorList>
            <person name="Homeier-Bachmann T."/>
            <person name="Abdel-Glil M.Y."/>
            <person name="Hackbart A."/>
            <person name="Hotzel H."/>
            <person name="Tomaso H."/>
        </authorList>
    </citation>
    <scope>NUCLEOTIDE SEQUENCE</scope>
    <source>
        <strain evidence="2">15T0085</strain>
        <strain evidence="1">17T1429</strain>
    </source>
</reference>
<dbReference type="EMBL" id="JAAGKH010000052">
    <property type="protein sequence ID" value="NDR89320.1"/>
    <property type="molecule type" value="Genomic_DNA"/>
</dbReference>
<dbReference type="KEGG" id="ftv:CH67_1860"/>